<protein>
    <submittedName>
        <fullName evidence="1">DUF892 family protein</fullName>
    </submittedName>
</protein>
<dbReference type="Gene3D" id="1.20.1260.10">
    <property type="match status" value="1"/>
</dbReference>
<dbReference type="RefSeq" id="WP_211634557.1">
    <property type="nucleotide sequence ID" value="NZ_CP073100.1"/>
</dbReference>
<proteinExistence type="predicted"/>
<accession>A0A975PH38</accession>
<dbReference type="InterPro" id="IPR012347">
    <property type="entry name" value="Ferritin-like"/>
</dbReference>
<dbReference type="PANTHER" id="PTHR30565">
    <property type="entry name" value="PROTEIN YCIF"/>
    <property type="match status" value="1"/>
</dbReference>
<evidence type="ECO:0000313" key="2">
    <source>
        <dbReference type="Proteomes" id="UP000676169"/>
    </source>
</evidence>
<reference evidence="1" key="1">
    <citation type="submission" date="2021-04" db="EMBL/GenBank/DDBJ databases">
        <title>Luteolibacter sp. 32A isolated from the skin of an Anderson's salamander (Ambystoma andersonii).</title>
        <authorList>
            <person name="Spergser J."/>
            <person name="Busse H.-J."/>
        </authorList>
    </citation>
    <scope>NUCLEOTIDE SEQUENCE</scope>
    <source>
        <strain evidence="1">32A</strain>
    </source>
</reference>
<dbReference type="EMBL" id="CP073100">
    <property type="protein sequence ID" value="QUE53215.1"/>
    <property type="molecule type" value="Genomic_DNA"/>
</dbReference>
<sequence>MHLIRPSDLLADQIRDLFSAETQIVASLPELSASAGDAALKGLLTEQEGLSRGGTGQLESLCRSHGVDPAADPCKAMAGLISGGADHLKQAEPGETRDLLLIAHCSRVFSYLIAAYGISAALARRFGSEEEAAMLEMLLDERNEAIRRLMDLARCKLAEHESEGSADGAG</sequence>
<dbReference type="SUPFAM" id="SSF47240">
    <property type="entry name" value="Ferritin-like"/>
    <property type="match status" value="1"/>
</dbReference>
<keyword evidence="2" id="KW-1185">Reference proteome</keyword>
<dbReference type="InterPro" id="IPR010287">
    <property type="entry name" value="DUF892_YciF-like"/>
</dbReference>
<organism evidence="1 2">
    <name type="scientific">Luteolibacter ambystomatis</name>
    <dbReference type="NCBI Taxonomy" id="2824561"/>
    <lineage>
        <taxon>Bacteria</taxon>
        <taxon>Pseudomonadati</taxon>
        <taxon>Verrucomicrobiota</taxon>
        <taxon>Verrucomicrobiia</taxon>
        <taxon>Verrucomicrobiales</taxon>
        <taxon>Verrucomicrobiaceae</taxon>
        <taxon>Luteolibacter</taxon>
    </lineage>
</organism>
<dbReference type="KEGG" id="lamb:KBB96_10015"/>
<evidence type="ECO:0000313" key="1">
    <source>
        <dbReference type="EMBL" id="QUE53215.1"/>
    </source>
</evidence>
<name>A0A975PH38_9BACT</name>
<dbReference type="Proteomes" id="UP000676169">
    <property type="component" value="Chromosome"/>
</dbReference>
<dbReference type="InterPro" id="IPR009078">
    <property type="entry name" value="Ferritin-like_SF"/>
</dbReference>
<dbReference type="Pfam" id="PF05974">
    <property type="entry name" value="DUF892"/>
    <property type="match status" value="1"/>
</dbReference>
<dbReference type="AlphaFoldDB" id="A0A975PH38"/>
<gene>
    <name evidence="1" type="ORF">KBB96_10015</name>
</gene>
<dbReference type="InterPro" id="IPR047114">
    <property type="entry name" value="YciF"/>
</dbReference>
<dbReference type="PANTHER" id="PTHR30565:SF9">
    <property type="entry name" value="PROTEIN YCIF"/>
    <property type="match status" value="1"/>
</dbReference>